<protein>
    <recommendedName>
        <fullName evidence="9">Major facilitator superfamily (MFS) profile domain-containing protein</fullName>
    </recommendedName>
</protein>
<reference evidence="10 11" key="1">
    <citation type="submission" date="2010-07" db="EMBL/GenBank/DDBJ databases">
        <authorList>
            <person name="Muzny D."/>
            <person name="Qin X."/>
            <person name="Deng J."/>
            <person name="Jiang H."/>
            <person name="Liu Y."/>
            <person name="Qu J."/>
            <person name="Song X.-Z."/>
            <person name="Zhang L."/>
            <person name="Thornton R."/>
            <person name="Coyle M."/>
            <person name="Francisco L."/>
            <person name="Jackson L."/>
            <person name="Javaid M."/>
            <person name="Korchina V."/>
            <person name="Kovar C."/>
            <person name="Mata R."/>
            <person name="Mathew T."/>
            <person name="Ngo R."/>
            <person name="Nguyen L."/>
            <person name="Nguyen N."/>
            <person name="Okwuonu G."/>
            <person name="Ongeri F."/>
            <person name="Pham C."/>
            <person name="Simmons D."/>
            <person name="Wilczek-Boney K."/>
            <person name="Hale W."/>
            <person name="Jakkamsetti A."/>
            <person name="Pham P."/>
            <person name="Ruth R."/>
            <person name="San Lucas F."/>
            <person name="Warren J."/>
            <person name="Zhang J."/>
            <person name="Zhao Z."/>
            <person name="Zhou C."/>
            <person name="Zhu D."/>
            <person name="Lee S."/>
            <person name="Bess C."/>
            <person name="Blankenburg K."/>
            <person name="Forbes L."/>
            <person name="Fu Q."/>
            <person name="Gubbala S."/>
            <person name="Hirani K."/>
            <person name="Jayaseelan J.C."/>
            <person name="Lara F."/>
            <person name="Munidasa M."/>
            <person name="Palculict T."/>
            <person name="Patil S."/>
            <person name="Pu L.-L."/>
            <person name="Saada N."/>
            <person name="Tang L."/>
            <person name="Weissenberger G."/>
            <person name="Zhu Y."/>
            <person name="Hemphill L."/>
            <person name="Shang Y."/>
            <person name="Youmans B."/>
            <person name="Ayvaz T."/>
            <person name="Ross M."/>
            <person name="Santibanez J."/>
            <person name="Aqrawi P."/>
            <person name="Gross S."/>
            <person name="Joshi V."/>
            <person name="Fowler G."/>
            <person name="Nazareth L."/>
            <person name="Reid J."/>
            <person name="Worley K."/>
            <person name="Petrosino J."/>
            <person name="Highlander S."/>
            <person name="Gibbs R."/>
        </authorList>
    </citation>
    <scope>NUCLEOTIDE SEQUENCE [LARGE SCALE GENOMIC DNA]</scope>
    <source>
        <strain evidence="10 11">ATCC BAA-1640</strain>
    </source>
</reference>
<dbReference type="AlphaFoldDB" id="E0NIM8"/>
<proteinExistence type="predicted"/>
<feature type="transmembrane region" description="Helical" evidence="8">
    <location>
        <begin position="354"/>
        <end position="373"/>
    </location>
</feature>
<keyword evidence="6 8" id="KW-1133">Transmembrane helix</keyword>
<dbReference type="Proteomes" id="UP000003280">
    <property type="component" value="Unassembled WGS sequence"/>
</dbReference>
<dbReference type="OrthoDB" id="1653456at2"/>
<feature type="transmembrane region" description="Helical" evidence="8">
    <location>
        <begin position="157"/>
        <end position="175"/>
    </location>
</feature>
<dbReference type="Gene3D" id="1.20.1250.20">
    <property type="entry name" value="MFS general substrate transporter like domains"/>
    <property type="match status" value="2"/>
</dbReference>
<dbReference type="eggNOG" id="COG2814">
    <property type="taxonomic scope" value="Bacteria"/>
</dbReference>
<feature type="transmembrane region" description="Helical" evidence="8">
    <location>
        <begin position="292"/>
        <end position="313"/>
    </location>
</feature>
<dbReference type="HOGENOM" id="CLU_013133_5_0_9"/>
<evidence type="ECO:0000256" key="3">
    <source>
        <dbReference type="ARBA" id="ARBA00022475"/>
    </source>
</evidence>
<feature type="transmembrane region" description="Helical" evidence="8">
    <location>
        <begin position="134"/>
        <end position="151"/>
    </location>
</feature>
<gene>
    <name evidence="10" type="ORF">HMPREF9225_0017</name>
</gene>
<dbReference type="Pfam" id="PF12832">
    <property type="entry name" value="MFS_1_like"/>
    <property type="match status" value="1"/>
</dbReference>
<dbReference type="InterPro" id="IPR024989">
    <property type="entry name" value="MFS_assoc_dom"/>
</dbReference>
<dbReference type="EMBL" id="AEEH01000009">
    <property type="protein sequence ID" value="EFM26323.1"/>
    <property type="molecule type" value="Genomic_DNA"/>
</dbReference>
<sequence>MNSKIKYYTTMGLYWSVIAACVSFLNVFLTGRGLGTAEIGFLTAVGNGLAAIFQPIVSKVCSRSNKNERDFLVLISMLAMTLVIMALERKAGLSMKIEIVAAIALVLVMQPLLNSLGYFYIARSVEINYGVSRGIGSITFAGTSFVLGILSEINKDLSMVMAAVLLGALILSLLAQKPISGNNVVTVFDGRAQKQKIQNSKFVIFLLAVGMLFTFYNVTNVYLLQIAKRIGGDAKTVGTAFAVAALFEFPIMFMFNRLKEKFKSRSMLIFSGIFFLLKGILTYIATSPSTLIAIQVTQLFGFALFTPCSVDFINDIMSDEKKITGQGFLASAITMGGVIGSVAGGVLIESTGVLNTLIISNVICLIAILLIVISTRGCNE</sequence>
<dbReference type="SUPFAM" id="SSF103473">
    <property type="entry name" value="MFS general substrate transporter"/>
    <property type="match status" value="2"/>
</dbReference>
<evidence type="ECO:0000256" key="5">
    <source>
        <dbReference type="ARBA" id="ARBA00022692"/>
    </source>
</evidence>
<feature type="transmembrane region" description="Helical" evidence="8">
    <location>
        <begin position="70"/>
        <end position="87"/>
    </location>
</feature>
<feature type="transmembrane region" description="Helical" evidence="8">
    <location>
        <begin position="39"/>
        <end position="58"/>
    </location>
</feature>
<dbReference type="PANTHER" id="PTHR23522:SF10">
    <property type="entry name" value="3-PHENYLPROPIONIC ACID TRANSPORTER-RELATED"/>
    <property type="match status" value="1"/>
</dbReference>
<keyword evidence="7 8" id="KW-0472">Membrane</keyword>
<comment type="subcellular location">
    <subcellularLocation>
        <location evidence="1">Cell inner membrane</location>
        <topology evidence="1">Multi-pass membrane protein</topology>
    </subcellularLocation>
</comment>
<dbReference type="PROSITE" id="PS50850">
    <property type="entry name" value="MFS"/>
    <property type="match status" value="1"/>
</dbReference>
<evidence type="ECO:0000256" key="8">
    <source>
        <dbReference type="SAM" id="Phobius"/>
    </source>
</evidence>
<dbReference type="GO" id="GO:0015528">
    <property type="term" value="F:lactose:proton symporter activity"/>
    <property type="evidence" value="ECO:0007669"/>
    <property type="project" value="TreeGrafter"/>
</dbReference>
<keyword evidence="3" id="KW-1003">Cell membrane</keyword>
<keyword evidence="11" id="KW-1185">Reference proteome</keyword>
<dbReference type="InterPro" id="IPR020846">
    <property type="entry name" value="MFS_dom"/>
</dbReference>
<evidence type="ECO:0000256" key="4">
    <source>
        <dbReference type="ARBA" id="ARBA00022519"/>
    </source>
</evidence>
<evidence type="ECO:0000259" key="9">
    <source>
        <dbReference type="PROSITE" id="PS50850"/>
    </source>
</evidence>
<evidence type="ECO:0000256" key="7">
    <source>
        <dbReference type="ARBA" id="ARBA00023136"/>
    </source>
</evidence>
<dbReference type="PROSITE" id="PS51257">
    <property type="entry name" value="PROKAR_LIPOPROTEIN"/>
    <property type="match status" value="1"/>
</dbReference>
<feature type="transmembrane region" description="Helical" evidence="8">
    <location>
        <begin position="236"/>
        <end position="255"/>
    </location>
</feature>
<keyword evidence="5 8" id="KW-0812">Transmembrane</keyword>
<evidence type="ECO:0000256" key="2">
    <source>
        <dbReference type="ARBA" id="ARBA00022448"/>
    </source>
</evidence>
<feature type="transmembrane region" description="Helical" evidence="8">
    <location>
        <begin position="12"/>
        <end position="33"/>
    </location>
</feature>
<comment type="caution">
    <text evidence="10">The sequence shown here is derived from an EMBL/GenBank/DDBJ whole genome shotgun (WGS) entry which is preliminary data.</text>
</comment>
<feature type="transmembrane region" description="Helical" evidence="8">
    <location>
        <begin position="202"/>
        <end position="224"/>
    </location>
</feature>
<organism evidence="10 11">
    <name type="scientific">Peptoniphilus duerdenii ATCC BAA-1640</name>
    <dbReference type="NCBI Taxonomy" id="862517"/>
    <lineage>
        <taxon>Bacteria</taxon>
        <taxon>Bacillati</taxon>
        <taxon>Bacillota</taxon>
        <taxon>Tissierellia</taxon>
        <taxon>Tissierellales</taxon>
        <taxon>Peptoniphilaceae</taxon>
        <taxon>Peptoniphilus</taxon>
    </lineage>
</organism>
<dbReference type="InterPro" id="IPR036259">
    <property type="entry name" value="MFS_trans_sf"/>
</dbReference>
<feature type="transmembrane region" description="Helical" evidence="8">
    <location>
        <begin position="325"/>
        <end position="348"/>
    </location>
</feature>
<feature type="transmembrane region" description="Helical" evidence="8">
    <location>
        <begin position="99"/>
        <end position="122"/>
    </location>
</feature>
<dbReference type="PANTHER" id="PTHR23522">
    <property type="entry name" value="BLL5896 PROTEIN"/>
    <property type="match status" value="1"/>
</dbReference>
<evidence type="ECO:0000256" key="6">
    <source>
        <dbReference type="ARBA" id="ARBA00022989"/>
    </source>
</evidence>
<dbReference type="STRING" id="862517.HMPREF9225_0017"/>
<keyword evidence="4" id="KW-0997">Cell inner membrane</keyword>
<evidence type="ECO:0000256" key="1">
    <source>
        <dbReference type="ARBA" id="ARBA00004429"/>
    </source>
</evidence>
<keyword evidence="2" id="KW-0813">Transport</keyword>
<dbReference type="RefSeq" id="WP_008900853.1">
    <property type="nucleotide sequence ID" value="NZ_GL397071.1"/>
</dbReference>
<dbReference type="GO" id="GO:0030395">
    <property type="term" value="F:lactose binding"/>
    <property type="evidence" value="ECO:0007669"/>
    <property type="project" value="TreeGrafter"/>
</dbReference>
<evidence type="ECO:0000313" key="10">
    <source>
        <dbReference type="EMBL" id="EFM26323.1"/>
    </source>
</evidence>
<dbReference type="GO" id="GO:0005886">
    <property type="term" value="C:plasma membrane"/>
    <property type="evidence" value="ECO:0007669"/>
    <property type="project" value="UniProtKB-SubCell"/>
</dbReference>
<feature type="domain" description="Major facilitator superfamily (MFS) profile" evidence="9">
    <location>
        <begin position="200"/>
        <end position="380"/>
    </location>
</feature>
<name>E0NIM8_9FIRM</name>
<feature type="transmembrane region" description="Helical" evidence="8">
    <location>
        <begin position="267"/>
        <end position="286"/>
    </location>
</feature>
<evidence type="ECO:0000313" key="11">
    <source>
        <dbReference type="Proteomes" id="UP000003280"/>
    </source>
</evidence>
<accession>E0NIM8</accession>